<dbReference type="InterPro" id="IPR011711">
    <property type="entry name" value="GntR_C"/>
</dbReference>
<dbReference type="EMBL" id="OBMQ01000018">
    <property type="protein sequence ID" value="SOC25325.1"/>
    <property type="molecule type" value="Genomic_DNA"/>
</dbReference>
<feature type="domain" description="GntR C-terminal" evidence="4">
    <location>
        <begin position="1"/>
        <end position="102"/>
    </location>
</feature>
<proteinExistence type="predicted"/>
<evidence type="ECO:0000256" key="1">
    <source>
        <dbReference type="ARBA" id="ARBA00023015"/>
    </source>
</evidence>
<organism evidence="5 6">
    <name type="scientific">Ureibacillus xyleni</name>
    <dbReference type="NCBI Taxonomy" id="614648"/>
    <lineage>
        <taxon>Bacteria</taxon>
        <taxon>Bacillati</taxon>
        <taxon>Bacillota</taxon>
        <taxon>Bacilli</taxon>
        <taxon>Bacillales</taxon>
        <taxon>Caryophanaceae</taxon>
        <taxon>Ureibacillus</taxon>
    </lineage>
</organism>
<keyword evidence="3" id="KW-0804">Transcription</keyword>
<evidence type="ECO:0000259" key="4">
    <source>
        <dbReference type="Pfam" id="PF07729"/>
    </source>
</evidence>
<name>A0A285TQM5_9BACL</name>
<evidence type="ECO:0000313" key="5">
    <source>
        <dbReference type="EMBL" id="SOC25325.1"/>
    </source>
</evidence>
<reference evidence="6" key="1">
    <citation type="submission" date="2017-08" db="EMBL/GenBank/DDBJ databases">
        <authorList>
            <person name="Varghese N."/>
            <person name="Submissions S."/>
        </authorList>
    </citation>
    <scope>NUCLEOTIDE SEQUENCE [LARGE SCALE GENOMIC DNA]</scope>
    <source>
        <strain evidence="6">JC22</strain>
    </source>
</reference>
<dbReference type="Gene3D" id="1.20.120.530">
    <property type="entry name" value="GntR ligand-binding domain-like"/>
    <property type="match status" value="1"/>
</dbReference>
<dbReference type="SUPFAM" id="SSF48008">
    <property type="entry name" value="GntR ligand-binding domain-like"/>
    <property type="match status" value="1"/>
</dbReference>
<dbReference type="GO" id="GO:0003677">
    <property type="term" value="F:DNA binding"/>
    <property type="evidence" value="ECO:0007669"/>
    <property type="project" value="UniProtKB-KW"/>
</dbReference>
<dbReference type="Proteomes" id="UP000219636">
    <property type="component" value="Unassembled WGS sequence"/>
</dbReference>
<protein>
    <submittedName>
        <fullName evidence="5">FCD domain-containing protein</fullName>
    </submittedName>
</protein>
<dbReference type="RefSeq" id="WP_097075181.1">
    <property type="nucleotide sequence ID" value="NZ_OBMQ01000018.1"/>
</dbReference>
<evidence type="ECO:0000256" key="3">
    <source>
        <dbReference type="ARBA" id="ARBA00023163"/>
    </source>
</evidence>
<sequence length="109" mass="12868">MTQEDIDELKGIYLNMLDAGYSNNIKNQIELDNEFHRKIVYACKKDALIRVWETMCIPFWTYLGTQLFNSQKEDLVPRHYPIVEAIEANDKQLACDLIKAHFFELKELI</sequence>
<evidence type="ECO:0000313" key="6">
    <source>
        <dbReference type="Proteomes" id="UP000219636"/>
    </source>
</evidence>
<keyword evidence="1" id="KW-0805">Transcription regulation</keyword>
<dbReference type="AlphaFoldDB" id="A0A285TQM5"/>
<accession>A0A285TQM5</accession>
<keyword evidence="6" id="KW-1185">Reference proteome</keyword>
<dbReference type="Pfam" id="PF07729">
    <property type="entry name" value="FCD"/>
    <property type="match status" value="1"/>
</dbReference>
<evidence type="ECO:0000256" key="2">
    <source>
        <dbReference type="ARBA" id="ARBA00023125"/>
    </source>
</evidence>
<dbReference type="InterPro" id="IPR008920">
    <property type="entry name" value="TF_FadR/GntR_C"/>
</dbReference>
<keyword evidence="2" id="KW-0238">DNA-binding</keyword>
<dbReference type="OrthoDB" id="574518at2"/>
<gene>
    <name evidence="5" type="ORF">SAMN05880501_11871</name>
</gene>